<evidence type="ECO:0000313" key="7">
    <source>
        <dbReference type="EMBL" id="OUD10924.1"/>
    </source>
</evidence>
<dbReference type="AlphaFoldDB" id="A0A251X3N2"/>
<comment type="caution">
    <text evidence="7">The sequence shown here is derived from an EMBL/GenBank/DDBJ whole genome shotgun (WGS) entry which is preliminary data.</text>
</comment>
<dbReference type="InterPro" id="IPR003740">
    <property type="entry name" value="YitT"/>
</dbReference>
<dbReference type="PANTHER" id="PTHR33545:SF5">
    <property type="entry name" value="UPF0750 MEMBRANE PROTEIN YITT"/>
    <property type="match status" value="1"/>
</dbReference>
<dbReference type="OrthoDB" id="3296441at2"/>
<evidence type="ECO:0000256" key="3">
    <source>
        <dbReference type="ARBA" id="ARBA00022692"/>
    </source>
</evidence>
<sequence>MPAPLPYPQHTVPHTPVEDAQGITIGLITTAIALTFLNSLGFITGQTAGVALIVSYLTGVSFSWVFFLINIPFYIFAWFRMGPEFTLKSAFCVTALSVMMGYIPALMPFDGLNPWFGTIAFGVLCGFGLLGIFRHKASLGGLGVVALMIQDRTGFRAGYVQIIFDVIIFGTAAALLPLRVVLFSLLGALVLNTVIAFNHRRDRYIAN</sequence>
<name>A0A251X3N2_9RHOB</name>
<evidence type="ECO:0000313" key="8">
    <source>
        <dbReference type="Proteomes" id="UP000194664"/>
    </source>
</evidence>
<evidence type="ECO:0000256" key="1">
    <source>
        <dbReference type="ARBA" id="ARBA00004651"/>
    </source>
</evidence>
<evidence type="ECO:0000256" key="6">
    <source>
        <dbReference type="SAM" id="Phobius"/>
    </source>
</evidence>
<protein>
    <submittedName>
        <fullName evidence="7">Membrane protein</fullName>
    </submittedName>
</protein>
<feature type="transmembrane region" description="Helical" evidence="6">
    <location>
        <begin position="115"/>
        <end position="133"/>
    </location>
</feature>
<reference evidence="7 8" key="1">
    <citation type="submission" date="2016-12" db="EMBL/GenBank/DDBJ databases">
        <title>The draft genome sequence of HSLHS2.</title>
        <authorList>
            <person name="Hu D."/>
            <person name="Wang L."/>
            <person name="Shao Z."/>
        </authorList>
    </citation>
    <scope>NUCLEOTIDE SEQUENCE [LARGE SCALE GENOMIC DNA]</scope>
    <source>
        <strain evidence="7">MCCC 1A06712</strain>
    </source>
</reference>
<dbReference type="Proteomes" id="UP000194664">
    <property type="component" value="Unassembled WGS sequence"/>
</dbReference>
<feature type="transmembrane region" description="Helical" evidence="6">
    <location>
        <begin position="23"/>
        <end position="43"/>
    </location>
</feature>
<keyword evidence="3 6" id="KW-0812">Transmembrane</keyword>
<dbReference type="GO" id="GO:0005886">
    <property type="term" value="C:plasma membrane"/>
    <property type="evidence" value="ECO:0007669"/>
    <property type="project" value="UniProtKB-SubCell"/>
</dbReference>
<dbReference type="Pfam" id="PF02588">
    <property type="entry name" value="YitT_membrane"/>
    <property type="match status" value="1"/>
</dbReference>
<feature type="transmembrane region" description="Helical" evidence="6">
    <location>
        <begin position="49"/>
        <end position="77"/>
    </location>
</feature>
<proteinExistence type="predicted"/>
<comment type="subcellular location">
    <subcellularLocation>
        <location evidence="1">Cell membrane</location>
        <topology evidence="1">Multi-pass membrane protein</topology>
    </subcellularLocation>
</comment>
<evidence type="ECO:0000256" key="4">
    <source>
        <dbReference type="ARBA" id="ARBA00022989"/>
    </source>
</evidence>
<evidence type="ECO:0000256" key="5">
    <source>
        <dbReference type="ARBA" id="ARBA00023136"/>
    </source>
</evidence>
<feature type="transmembrane region" description="Helical" evidence="6">
    <location>
        <begin position="154"/>
        <end position="174"/>
    </location>
</feature>
<organism evidence="7 8">
    <name type="scientific">Marivivens niveibacter</name>
    <dbReference type="NCBI Taxonomy" id="1930667"/>
    <lineage>
        <taxon>Bacteria</taxon>
        <taxon>Pseudomonadati</taxon>
        <taxon>Pseudomonadota</taxon>
        <taxon>Alphaproteobacteria</taxon>
        <taxon>Rhodobacterales</taxon>
        <taxon>Paracoccaceae</taxon>
        <taxon>Marivivens group</taxon>
        <taxon>Marivivens</taxon>
    </lineage>
</organism>
<keyword evidence="8" id="KW-1185">Reference proteome</keyword>
<dbReference type="PANTHER" id="PTHR33545">
    <property type="entry name" value="UPF0750 MEMBRANE PROTEIN YITT-RELATED"/>
    <property type="match status" value="1"/>
</dbReference>
<keyword evidence="5 6" id="KW-0472">Membrane</keyword>
<keyword evidence="4 6" id="KW-1133">Transmembrane helix</keyword>
<keyword evidence="2" id="KW-1003">Cell membrane</keyword>
<accession>A0A251X3N2</accession>
<dbReference type="EMBL" id="MSPP01000001">
    <property type="protein sequence ID" value="OUD10924.1"/>
    <property type="molecule type" value="Genomic_DNA"/>
</dbReference>
<dbReference type="InterPro" id="IPR051461">
    <property type="entry name" value="UPF0750_membrane"/>
</dbReference>
<dbReference type="RefSeq" id="WP_086450565.1">
    <property type="nucleotide sequence ID" value="NZ_MSPP01000001.1"/>
</dbReference>
<evidence type="ECO:0000256" key="2">
    <source>
        <dbReference type="ARBA" id="ARBA00022475"/>
    </source>
</evidence>
<gene>
    <name evidence="7" type="ORF">BVC71_05515</name>
</gene>
<feature type="transmembrane region" description="Helical" evidence="6">
    <location>
        <begin position="180"/>
        <end position="197"/>
    </location>
</feature>